<keyword evidence="2" id="KW-0479">Metal-binding</keyword>
<feature type="domain" description="Plastocyanin-like" evidence="5">
    <location>
        <begin position="154"/>
        <end position="308"/>
    </location>
</feature>
<name>A0AA39XIT7_9PEZI</name>
<keyword evidence="4" id="KW-0186">Copper</keyword>
<gene>
    <name evidence="8" type="ORF">B0T14DRAFT_416293</name>
</gene>
<dbReference type="FunFam" id="2.60.40.420:FF:000045">
    <property type="entry name" value="Laccase 2"/>
    <property type="match status" value="1"/>
</dbReference>
<evidence type="ECO:0000313" key="9">
    <source>
        <dbReference type="Proteomes" id="UP001175000"/>
    </source>
</evidence>
<dbReference type="CDD" id="cd13910">
    <property type="entry name" value="CuRO_3_MCO_like_4"/>
    <property type="match status" value="1"/>
</dbReference>
<evidence type="ECO:0000313" key="8">
    <source>
        <dbReference type="EMBL" id="KAK0633870.1"/>
    </source>
</evidence>
<dbReference type="InterPro" id="IPR033138">
    <property type="entry name" value="Cu_oxidase_CS"/>
</dbReference>
<dbReference type="AlphaFoldDB" id="A0AA39XIT7"/>
<dbReference type="GO" id="GO:0005507">
    <property type="term" value="F:copper ion binding"/>
    <property type="evidence" value="ECO:0007669"/>
    <property type="project" value="InterPro"/>
</dbReference>
<accession>A0AA39XIT7</accession>
<proteinExistence type="inferred from homology"/>
<feature type="domain" description="Plastocyanin-like" evidence="7">
    <location>
        <begin position="36"/>
        <end position="145"/>
    </location>
</feature>
<dbReference type="InterPro" id="IPR011706">
    <property type="entry name" value="Cu-oxidase_C"/>
</dbReference>
<dbReference type="Pfam" id="PF07731">
    <property type="entry name" value="Cu-oxidase_2"/>
    <property type="match status" value="1"/>
</dbReference>
<dbReference type="Pfam" id="PF00394">
    <property type="entry name" value="Cu-oxidase"/>
    <property type="match status" value="1"/>
</dbReference>
<comment type="similarity">
    <text evidence="1">Belongs to the multicopper oxidase family.</text>
</comment>
<dbReference type="Proteomes" id="UP001175000">
    <property type="component" value="Unassembled WGS sequence"/>
</dbReference>
<dbReference type="Pfam" id="PF07732">
    <property type="entry name" value="Cu-oxidase_3"/>
    <property type="match status" value="1"/>
</dbReference>
<keyword evidence="9" id="KW-1185">Reference proteome</keyword>
<dbReference type="InterPro" id="IPR001117">
    <property type="entry name" value="Cu-oxidase_2nd"/>
</dbReference>
<evidence type="ECO:0000256" key="3">
    <source>
        <dbReference type="ARBA" id="ARBA00023002"/>
    </source>
</evidence>
<evidence type="ECO:0000256" key="2">
    <source>
        <dbReference type="ARBA" id="ARBA00022723"/>
    </source>
</evidence>
<dbReference type="EMBL" id="JAULSU010000001">
    <property type="protein sequence ID" value="KAK0633870.1"/>
    <property type="molecule type" value="Genomic_DNA"/>
</dbReference>
<dbReference type="PANTHER" id="PTHR11709">
    <property type="entry name" value="MULTI-COPPER OXIDASE"/>
    <property type="match status" value="1"/>
</dbReference>
<evidence type="ECO:0000256" key="4">
    <source>
        <dbReference type="ARBA" id="ARBA00023008"/>
    </source>
</evidence>
<sequence>MASPSEQLDLKTGFEVSRTPTIRDYVFNITLGRGDPDGFAKSVIFVNGQSPGPLIEANTGDLVRIVVNNQLPEESTTIHWHGIDQRNSNWMDGVYGVTQCAIPPGQTFTYEFNVTGQRGTFWYHSHDSLQYSNGLYGPLIIHDQDEKIPHVDDDKVVMFGDLFHRDAEELLREYFKPGGDMAGVEAPPDNIIINGHHRSNCKLTAGKGPVCAAGSIYKTRIQSGQHARLRLISHSTSTPFLFSVDNHTLEIIEMDGVEIEPVATTRVFLNPGQRYSVRITANQTAGNYKMHVTAARSCFHMGAGTASFQNVNYEAIGILSYDDTDLDAPAVGTIWDLFAATNNVTAQEPWESQCRDLPFNLPKPMRKADAYEVGPRNNHSFTFSRENYNGTVRTYINETLYETLHDDAVLWQAKKVDTQEGMSANWTFGPEHFVMVSQDADKGVQIAMNSDAMMMHPFHLHGQQFQVVGWGRGTFGEGETTWNLENPMRRDTVTVPGYSHIVLRIPGDNPGVWALHCHILWHAEEGMFVQIAQRMDELEKQVKALDDPDSDRPFRRRFCSKG</sequence>
<evidence type="ECO:0000259" key="7">
    <source>
        <dbReference type="Pfam" id="PF07732"/>
    </source>
</evidence>
<dbReference type="PROSITE" id="PS00079">
    <property type="entry name" value="MULTICOPPER_OXIDASE1"/>
    <property type="match status" value="2"/>
</dbReference>
<dbReference type="SUPFAM" id="SSF49503">
    <property type="entry name" value="Cupredoxins"/>
    <property type="match status" value="3"/>
</dbReference>
<dbReference type="InterPro" id="IPR002355">
    <property type="entry name" value="Cu_oxidase_Cu_BS"/>
</dbReference>
<dbReference type="InterPro" id="IPR011707">
    <property type="entry name" value="Cu-oxidase-like_N"/>
</dbReference>
<keyword evidence="3" id="KW-0560">Oxidoreductase</keyword>
<comment type="caution">
    <text evidence="8">The sequence shown here is derived from an EMBL/GenBank/DDBJ whole genome shotgun (WGS) entry which is preliminary data.</text>
</comment>
<dbReference type="InterPro" id="IPR045087">
    <property type="entry name" value="Cu-oxidase_fam"/>
</dbReference>
<evidence type="ECO:0000259" key="6">
    <source>
        <dbReference type="Pfam" id="PF07731"/>
    </source>
</evidence>
<dbReference type="InterPro" id="IPR008972">
    <property type="entry name" value="Cupredoxin"/>
</dbReference>
<evidence type="ECO:0000259" key="5">
    <source>
        <dbReference type="Pfam" id="PF00394"/>
    </source>
</evidence>
<dbReference type="PANTHER" id="PTHR11709:SF414">
    <property type="entry name" value="ADR239WP"/>
    <property type="match status" value="1"/>
</dbReference>
<dbReference type="PROSITE" id="PS00080">
    <property type="entry name" value="MULTICOPPER_OXIDASE2"/>
    <property type="match status" value="1"/>
</dbReference>
<organism evidence="8 9">
    <name type="scientific">Immersiella caudata</name>
    <dbReference type="NCBI Taxonomy" id="314043"/>
    <lineage>
        <taxon>Eukaryota</taxon>
        <taxon>Fungi</taxon>
        <taxon>Dikarya</taxon>
        <taxon>Ascomycota</taxon>
        <taxon>Pezizomycotina</taxon>
        <taxon>Sordariomycetes</taxon>
        <taxon>Sordariomycetidae</taxon>
        <taxon>Sordariales</taxon>
        <taxon>Lasiosphaeriaceae</taxon>
        <taxon>Immersiella</taxon>
    </lineage>
</organism>
<feature type="domain" description="Plastocyanin-like" evidence="6">
    <location>
        <begin position="427"/>
        <end position="534"/>
    </location>
</feature>
<reference evidence="8" key="1">
    <citation type="submission" date="2023-06" db="EMBL/GenBank/DDBJ databases">
        <title>Genome-scale phylogeny and comparative genomics of the fungal order Sordariales.</title>
        <authorList>
            <consortium name="Lawrence Berkeley National Laboratory"/>
            <person name="Hensen N."/>
            <person name="Bonometti L."/>
            <person name="Westerberg I."/>
            <person name="Brannstrom I.O."/>
            <person name="Guillou S."/>
            <person name="Cros-Aarteil S."/>
            <person name="Calhoun S."/>
            <person name="Haridas S."/>
            <person name="Kuo A."/>
            <person name="Mondo S."/>
            <person name="Pangilinan J."/>
            <person name="Riley R."/>
            <person name="Labutti K."/>
            <person name="Andreopoulos B."/>
            <person name="Lipzen A."/>
            <person name="Chen C."/>
            <person name="Yanf M."/>
            <person name="Daum C."/>
            <person name="Ng V."/>
            <person name="Clum A."/>
            <person name="Steindorff A."/>
            <person name="Ohm R."/>
            <person name="Martin F."/>
            <person name="Silar P."/>
            <person name="Natvig D."/>
            <person name="Lalanne C."/>
            <person name="Gautier V."/>
            <person name="Ament-Velasquez S.L."/>
            <person name="Kruys A."/>
            <person name="Hutchinson M.I."/>
            <person name="Powell A.J."/>
            <person name="Barry K."/>
            <person name="Miller A.N."/>
            <person name="Grigoriev I.V."/>
            <person name="Debuchy R."/>
            <person name="Gladieux P."/>
            <person name="Thoren M.H."/>
            <person name="Johannesson H."/>
        </authorList>
    </citation>
    <scope>NUCLEOTIDE SEQUENCE</scope>
    <source>
        <strain evidence="8">CBS 606.72</strain>
    </source>
</reference>
<dbReference type="CDD" id="cd04205">
    <property type="entry name" value="CuRO_2_LCC_like"/>
    <property type="match status" value="1"/>
</dbReference>
<protein>
    <submittedName>
        <fullName evidence="8">Multicopper oxidase-domain-containing protein</fullName>
    </submittedName>
</protein>
<dbReference type="CDD" id="cd13857">
    <property type="entry name" value="CuRO_1_Diphenol_Ox"/>
    <property type="match status" value="1"/>
</dbReference>
<evidence type="ECO:0000256" key="1">
    <source>
        <dbReference type="ARBA" id="ARBA00010609"/>
    </source>
</evidence>
<dbReference type="GO" id="GO:0016491">
    <property type="term" value="F:oxidoreductase activity"/>
    <property type="evidence" value="ECO:0007669"/>
    <property type="project" value="UniProtKB-KW"/>
</dbReference>
<dbReference type="Gene3D" id="2.60.40.420">
    <property type="entry name" value="Cupredoxins - blue copper proteins"/>
    <property type="match status" value="3"/>
</dbReference>